<name>A0A8C7MZ57_ONCKI</name>
<comment type="similarity">
    <text evidence="3">Belongs to the BRAT1 family.</text>
</comment>
<evidence type="ECO:0000256" key="4">
    <source>
        <dbReference type="PROSITE-ProRule" id="PRU00103"/>
    </source>
</evidence>
<feature type="region of interest" description="Disordered" evidence="5">
    <location>
        <begin position="356"/>
        <end position="456"/>
    </location>
</feature>
<evidence type="ECO:0000313" key="7">
    <source>
        <dbReference type="Proteomes" id="UP000694557"/>
    </source>
</evidence>
<dbReference type="PANTHER" id="PTHR21331:SF2">
    <property type="entry name" value="BRCA1-ASSOCIATED ATM ACTIVATOR 1"/>
    <property type="match status" value="1"/>
</dbReference>
<evidence type="ECO:0000313" key="6">
    <source>
        <dbReference type="Ensembl" id="ENSOKIP00005090208.1"/>
    </source>
</evidence>
<dbReference type="Proteomes" id="UP000694557">
    <property type="component" value="Unassembled WGS sequence"/>
</dbReference>
<gene>
    <name evidence="6" type="primary">BRAT1</name>
</gene>
<dbReference type="GO" id="GO:0008283">
    <property type="term" value="P:cell population proliferation"/>
    <property type="evidence" value="ECO:0007669"/>
    <property type="project" value="InterPro"/>
</dbReference>
<dbReference type="InterPro" id="IPR011989">
    <property type="entry name" value="ARM-like"/>
</dbReference>
<evidence type="ECO:0000256" key="1">
    <source>
        <dbReference type="ARBA" id="ARBA00004496"/>
    </source>
</evidence>
<reference evidence="6" key="1">
    <citation type="submission" date="2025-08" db="UniProtKB">
        <authorList>
            <consortium name="Ensembl"/>
        </authorList>
    </citation>
    <scope>IDENTIFICATION</scope>
</reference>
<dbReference type="AlphaFoldDB" id="A0A8C7MZ57"/>
<dbReference type="PROSITE" id="PS50077">
    <property type="entry name" value="HEAT_REPEAT"/>
    <property type="match status" value="1"/>
</dbReference>
<reference evidence="6" key="2">
    <citation type="submission" date="2025-09" db="UniProtKB">
        <authorList>
            <consortium name="Ensembl"/>
        </authorList>
    </citation>
    <scope>IDENTIFICATION</scope>
</reference>
<keyword evidence="7" id="KW-1185">Reference proteome</keyword>
<feature type="region of interest" description="Disordered" evidence="5">
    <location>
        <begin position="756"/>
        <end position="842"/>
    </location>
</feature>
<dbReference type="GO" id="GO:0005634">
    <property type="term" value="C:nucleus"/>
    <property type="evidence" value="ECO:0007669"/>
    <property type="project" value="TreeGrafter"/>
</dbReference>
<evidence type="ECO:0000256" key="5">
    <source>
        <dbReference type="SAM" id="MobiDB-lite"/>
    </source>
</evidence>
<feature type="compositionally biased region" description="Basic and acidic residues" evidence="5">
    <location>
        <begin position="356"/>
        <end position="454"/>
    </location>
</feature>
<feature type="compositionally biased region" description="Low complexity" evidence="5">
    <location>
        <begin position="830"/>
        <end position="842"/>
    </location>
</feature>
<dbReference type="SUPFAM" id="SSF48371">
    <property type="entry name" value="ARM repeat"/>
    <property type="match status" value="1"/>
</dbReference>
<sequence>MDSECLVLLPRVCAVLADPRQSLPDDTSLEKLLDWFTGLTKEDHGLALLESCPCLVDYISTACLDKTTDPSMLSFSLKLSGLLAASQHGFNLLQDRSILGVAYDSKRWQVAGLWEDPSVRIGWIQGLSNMMRHTQAFHFLDQAGLTKPLLQLQTDPSLFVASAANHLLARLLTFHQPTTTAHTTQGNGFTVPPNKEEVELDVTMETSPGRGCSITMEILKHLESSLESDSHTQVLQGLRLLALTLPELEAPLRGSVIRRVLGPLEGLVREGRRAVALMDVLLATYRSGPCDSRLVSLMASMLNSQNPSDAALCAAATLHPETCPPGLRQKVVAVLLGPLQMVTGVTLLDWTNDRHTDQQTDHRHTDQQTDHRHTDRQTDHRHTDQQTDHRHTDQQTDNRHTDQQTDHRHTDEDHRQTDEDHRQTDEDHKQTDEDHRQTDEDHRQTDTDQDRQTEGRSSLSLLLDHLNHKPSCVSLLCVSVSSAPYITDMDSSASVILAVVSLLRICNGHSPSPESKAAIGCSKASTNLIGCSKVQRCCLNSLASLSTCPGAVERVVEVFHVLVQNLQNPDSDPTVLQKNYQAMLRWLSVSAEPNSLTDLVTEDLLPVLKKRVCDVRWEVRDSTLEFLGQLCEALSCTVTPILLEALCDQESYVRASAISALARTLPLSDQQGEPGNQTQEQTLGQLLDILSQDSEGFPRRAVVQFFISWLKTHPSSSSSSSSLCSVLSLGSTDLDWEVKVHTLELVELLMEETLPGHQESELGSAPPPYGGSGGTNLLTHTDLTHPYAVTPSQPSPLLTHTDLTHPYAVTPSQPSPLTHTHPTDTHTHPTHTPLTHTPPTHTHPTTSVVCGLSRLVELGVVTALLNGLFDCDRPVALKACSLLLRLRDAVCPSRSLGKGAMTTDDTTVAKVTFDLRGQVWEREVTRKLQEKRGSDWVKESREVGCDRPNKNRDSDRTDGAGSEACERSTGKSVCEGSARVCEALWSLGLEERQSVLSQSSDHVQNSPLSLLDDILNATDTSHTDEVIVDCY</sequence>
<feature type="region of interest" description="Disordered" evidence="5">
    <location>
        <begin position="939"/>
        <end position="967"/>
    </location>
</feature>
<organism evidence="6 7">
    <name type="scientific">Oncorhynchus kisutch</name>
    <name type="common">Coho salmon</name>
    <name type="synonym">Salmo kisutch</name>
    <dbReference type="NCBI Taxonomy" id="8019"/>
    <lineage>
        <taxon>Eukaryota</taxon>
        <taxon>Metazoa</taxon>
        <taxon>Chordata</taxon>
        <taxon>Craniata</taxon>
        <taxon>Vertebrata</taxon>
        <taxon>Euteleostomi</taxon>
        <taxon>Actinopterygii</taxon>
        <taxon>Neopterygii</taxon>
        <taxon>Teleostei</taxon>
        <taxon>Protacanthopterygii</taxon>
        <taxon>Salmoniformes</taxon>
        <taxon>Salmonidae</taxon>
        <taxon>Salmoninae</taxon>
        <taxon>Oncorhynchus</taxon>
    </lineage>
</organism>
<keyword evidence="2" id="KW-0963">Cytoplasm</keyword>
<evidence type="ECO:0000256" key="3">
    <source>
        <dbReference type="ARBA" id="ARBA00061308"/>
    </source>
</evidence>
<accession>A0A8C7MZ57</accession>
<evidence type="ECO:0000256" key="2">
    <source>
        <dbReference type="ARBA" id="ARBA00022490"/>
    </source>
</evidence>
<comment type="subcellular location">
    <subcellularLocation>
        <location evidence="1">Cytoplasm</location>
    </subcellularLocation>
</comment>
<dbReference type="KEGG" id="oki:109887802"/>
<dbReference type="Ensembl" id="ENSOKIT00005096408.1">
    <property type="protein sequence ID" value="ENSOKIP00005090208.1"/>
    <property type="gene ID" value="ENSOKIG00005039332.1"/>
</dbReference>
<dbReference type="Gene3D" id="1.25.10.10">
    <property type="entry name" value="Leucine-rich Repeat Variant"/>
    <property type="match status" value="1"/>
</dbReference>
<dbReference type="GeneTree" id="ENSGT00390000017551"/>
<feature type="repeat" description="HEAT" evidence="4">
    <location>
        <begin position="604"/>
        <end position="639"/>
    </location>
</feature>
<protein>
    <submittedName>
        <fullName evidence="6">BRCA1-associated ATM activator 1</fullName>
    </submittedName>
</protein>
<dbReference type="PANTHER" id="PTHR21331">
    <property type="entry name" value="BRCA1-ASSOCIATED ATM ACTIVATOR 1"/>
    <property type="match status" value="1"/>
</dbReference>
<dbReference type="GO" id="GO:0006974">
    <property type="term" value="P:DNA damage response"/>
    <property type="evidence" value="ECO:0007669"/>
    <property type="project" value="InterPro"/>
</dbReference>
<dbReference type="InterPro" id="IPR021133">
    <property type="entry name" value="HEAT_type_2"/>
</dbReference>
<proteinExistence type="inferred from homology"/>
<dbReference type="GO" id="GO:0005737">
    <property type="term" value="C:cytoplasm"/>
    <property type="evidence" value="ECO:0007669"/>
    <property type="project" value="UniProtKB-SubCell"/>
</dbReference>
<dbReference type="InterPro" id="IPR016024">
    <property type="entry name" value="ARM-type_fold"/>
</dbReference>
<dbReference type="InterPro" id="IPR038904">
    <property type="entry name" value="BRAT1"/>
</dbReference>